<evidence type="ECO:0000256" key="1">
    <source>
        <dbReference type="SAM" id="Phobius"/>
    </source>
</evidence>
<keyword evidence="1" id="KW-0472">Membrane</keyword>
<keyword evidence="1" id="KW-0812">Transmembrane</keyword>
<keyword evidence="1" id="KW-1133">Transmembrane helix</keyword>
<dbReference type="KEGG" id="vde:111246929"/>
<keyword evidence="4" id="KW-1185">Reference proteome</keyword>
<dbReference type="InParanoid" id="A0A7M7JJC8"/>
<dbReference type="AlphaFoldDB" id="A0A7M7JJC8"/>
<dbReference type="RefSeq" id="XP_022653064.1">
    <property type="nucleotide sequence ID" value="XM_022797329.1"/>
</dbReference>
<keyword evidence="2" id="KW-0732">Signal</keyword>
<proteinExistence type="predicted"/>
<feature type="signal peptide" evidence="2">
    <location>
        <begin position="1"/>
        <end position="39"/>
    </location>
</feature>
<organism evidence="3 4">
    <name type="scientific">Varroa destructor</name>
    <name type="common">Honeybee mite</name>
    <dbReference type="NCBI Taxonomy" id="109461"/>
    <lineage>
        <taxon>Eukaryota</taxon>
        <taxon>Metazoa</taxon>
        <taxon>Ecdysozoa</taxon>
        <taxon>Arthropoda</taxon>
        <taxon>Chelicerata</taxon>
        <taxon>Arachnida</taxon>
        <taxon>Acari</taxon>
        <taxon>Parasitiformes</taxon>
        <taxon>Mesostigmata</taxon>
        <taxon>Gamasina</taxon>
        <taxon>Dermanyssoidea</taxon>
        <taxon>Varroidae</taxon>
        <taxon>Varroa</taxon>
    </lineage>
</organism>
<feature type="chain" id="PRO_5029578914" evidence="2">
    <location>
        <begin position="40"/>
        <end position="251"/>
    </location>
</feature>
<dbReference type="GeneID" id="111246929"/>
<dbReference type="EnsemblMetazoa" id="XM_022797329">
    <property type="protein sequence ID" value="XP_022653064"/>
    <property type="gene ID" value="LOC111246929"/>
</dbReference>
<sequence length="251" mass="26460">MRAKSEVARGVRPTQISSVLALAVAISLHLLAAPTPAAAKDASAAASAKKTEVWSIGIPSAMGPLQVGPGPMVPSLKVAASHPYEYHNYPHGGHPYGGYGGGHYGSHGGGYSGGGYGHGGHGGYGHSEFEFGHVSPSYKSSLGCHHKGFDLIPWFIMALGALILIPIFGALIQFKLQALAPLFGFQGQTPLVTTQVGGTRTNIQARLLNEIWPMVDKAIEHYTGMATEELKKEALHTVNTIQGFRAQKNSK</sequence>
<evidence type="ECO:0000313" key="4">
    <source>
        <dbReference type="Proteomes" id="UP000594260"/>
    </source>
</evidence>
<evidence type="ECO:0000313" key="3">
    <source>
        <dbReference type="EnsemblMetazoa" id="XP_022653064"/>
    </source>
</evidence>
<dbReference type="OrthoDB" id="10435815at2759"/>
<accession>A0A7M7JJC8</accession>
<name>A0A7M7JJC8_VARDE</name>
<feature type="transmembrane region" description="Helical" evidence="1">
    <location>
        <begin position="151"/>
        <end position="172"/>
    </location>
</feature>
<dbReference type="Proteomes" id="UP000594260">
    <property type="component" value="Unplaced"/>
</dbReference>
<evidence type="ECO:0000256" key="2">
    <source>
        <dbReference type="SAM" id="SignalP"/>
    </source>
</evidence>
<reference evidence="3" key="1">
    <citation type="submission" date="2021-01" db="UniProtKB">
        <authorList>
            <consortium name="EnsemblMetazoa"/>
        </authorList>
    </citation>
    <scope>IDENTIFICATION</scope>
</reference>
<protein>
    <submittedName>
        <fullName evidence="3">Uncharacterized protein</fullName>
    </submittedName>
</protein>